<feature type="domain" description="ABC3 transporter permease C-terminal" evidence="9">
    <location>
        <begin position="528"/>
        <end position="634"/>
    </location>
</feature>
<keyword evidence="2" id="KW-1003">Cell membrane</keyword>
<comment type="subcellular location">
    <subcellularLocation>
        <location evidence="1">Cell membrane</location>
        <topology evidence="1">Multi-pass membrane protein</topology>
    </subcellularLocation>
</comment>
<dbReference type="RefSeq" id="WP_205725101.1">
    <property type="nucleotide sequence ID" value="NZ_JAFHKR010000038.1"/>
</dbReference>
<feature type="transmembrane region" description="Helical" evidence="8">
    <location>
        <begin position="523"/>
        <end position="548"/>
    </location>
</feature>
<feature type="transmembrane region" description="Helical" evidence="8">
    <location>
        <begin position="715"/>
        <end position="736"/>
    </location>
</feature>
<evidence type="ECO:0000256" key="7">
    <source>
        <dbReference type="SAM" id="MobiDB-lite"/>
    </source>
</evidence>
<accession>A0ABS2ZNE8</accession>
<feature type="transmembrane region" description="Helical" evidence="8">
    <location>
        <begin position="798"/>
        <end position="818"/>
    </location>
</feature>
<reference evidence="10 11" key="1">
    <citation type="submission" date="2021-01" db="EMBL/GenBank/DDBJ databases">
        <title>Genome Sequencing of Type Strains.</title>
        <authorList>
            <person name="Lemaire J.F."/>
            <person name="Inderbitzin P."/>
            <person name="Collins S.B."/>
            <person name="Wespe N."/>
            <person name="Knight-Connoni V."/>
        </authorList>
    </citation>
    <scope>NUCLEOTIDE SEQUENCE [LARGE SCALE GENOMIC DNA]</scope>
    <source>
        <strain evidence="10 11">DSM 23009</strain>
    </source>
</reference>
<keyword evidence="11" id="KW-1185">Reference proteome</keyword>
<keyword evidence="4 8" id="KW-1133">Transmembrane helix</keyword>
<dbReference type="Proteomes" id="UP001296923">
    <property type="component" value="Unassembled WGS sequence"/>
</dbReference>
<name>A0ABS2ZNE8_9BACL</name>
<dbReference type="InterPro" id="IPR003838">
    <property type="entry name" value="ABC3_permease_C"/>
</dbReference>
<evidence type="ECO:0000256" key="2">
    <source>
        <dbReference type="ARBA" id="ARBA00022475"/>
    </source>
</evidence>
<gene>
    <name evidence="10" type="ORF">JYA63_07200</name>
</gene>
<feature type="transmembrane region" description="Helical" evidence="8">
    <location>
        <begin position="602"/>
        <end position="624"/>
    </location>
</feature>
<organism evidence="10 11">
    <name type="scientific">Fictibacillus nanhaiensis</name>
    <dbReference type="NCBI Taxonomy" id="742169"/>
    <lineage>
        <taxon>Bacteria</taxon>
        <taxon>Bacillati</taxon>
        <taxon>Bacillota</taxon>
        <taxon>Bacilli</taxon>
        <taxon>Bacillales</taxon>
        <taxon>Fictibacillaceae</taxon>
        <taxon>Fictibacillus</taxon>
    </lineage>
</organism>
<sequence>MFNLTETNKGTIVDTLQKKWSSSYDIVVRPKGSTMETESENLLEPNYLNGINGGITTNQYEQIKKMDNIEVAAPISIVGYAMLGVVLEEKLNFKEPGIYRVREEIITDTGLTKEKSYNTSFYTVRGNEQPLSPAHGLHSQYQGELAPKDFNLLVAIDPEQEAKLVGLNNSILTSDQSRYFNSEDTARIVPETNGFHIPVLINTQSFNRGYHKYTVEKLSVPFQSKEERKTTLEKIAQEGGKKYLESLKTEEISLTKKIESKDIEDLFFDQLAGSNNTELKGKATEGSMLLFQSGNLKYSKVDSPFPERWNSGFQVEPSNMVIEENNPNLKELLPSEGFRDVDVIEQEFNTPDGPLKMNPFVNYKYVGFYDPNKITVSKDPLNELPLETYRPSRASLVLDENGKPVNPSKEVSTAGNPAGLLTNPPNILTTMDAAAMIHGEDAISSIRIKVKGVETLGEKSEEKLQNVRKQIESQTGLVATITRGSSPQPVITKVTDDSKVLGWIEQPWIHLGASITIFKETTMGYSGIILSMVAVAIVYVLANSYVSLLARRKEFAILLSLGWQTKDLIRIVTIESVMMATFVSLVAIVVETFFTVNYGEPFNVLSILSISFFSFVIYLTGAAWSSYTIAKIKPYEAIKSGEHSKIFKSQIHVNNRLMLVVKEIFSKWKRNLLSIFSIALPVGLLTFFIFITYQLNGVLYTSWLGQFVAMEVDKTHYLTLIIGLLISILTTGEIMWQNISDRKQEIAVLKAVGWSNQSVRYLVVLEGLFIGLLAGVIGLVITLTTIYLMYHIFPIDQFYIFVATLSVPVLVGTLASVIPAEIASKINPYEELKKAS</sequence>
<feature type="transmembrane region" description="Helical" evidence="8">
    <location>
        <begin position="568"/>
        <end position="590"/>
    </location>
</feature>
<evidence type="ECO:0000256" key="6">
    <source>
        <dbReference type="ARBA" id="ARBA00038076"/>
    </source>
</evidence>
<protein>
    <submittedName>
        <fullName evidence="10">ABC transporter permease</fullName>
    </submittedName>
</protein>
<dbReference type="Pfam" id="PF02687">
    <property type="entry name" value="FtsX"/>
    <property type="match status" value="2"/>
</dbReference>
<feature type="transmembrane region" description="Helical" evidence="8">
    <location>
        <begin position="672"/>
        <end position="695"/>
    </location>
</feature>
<comment type="caution">
    <text evidence="10">The sequence shown here is derived from an EMBL/GenBank/DDBJ whole genome shotgun (WGS) entry which is preliminary data.</text>
</comment>
<evidence type="ECO:0000256" key="5">
    <source>
        <dbReference type="ARBA" id="ARBA00023136"/>
    </source>
</evidence>
<feature type="region of interest" description="Disordered" evidence="7">
    <location>
        <begin position="399"/>
        <end position="418"/>
    </location>
</feature>
<dbReference type="EMBL" id="JAFHKR010000038">
    <property type="protein sequence ID" value="MBN3554042.1"/>
    <property type="molecule type" value="Genomic_DNA"/>
</dbReference>
<evidence type="ECO:0000256" key="8">
    <source>
        <dbReference type="SAM" id="Phobius"/>
    </source>
</evidence>
<evidence type="ECO:0000313" key="11">
    <source>
        <dbReference type="Proteomes" id="UP001296923"/>
    </source>
</evidence>
<evidence type="ECO:0000256" key="4">
    <source>
        <dbReference type="ARBA" id="ARBA00022989"/>
    </source>
</evidence>
<proteinExistence type="inferred from homology"/>
<evidence type="ECO:0000256" key="3">
    <source>
        <dbReference type="ARBA" id="ARBA00022692"/>
    </source>
</evidence>
<dbReference type="InterPro" id="IPR050250">
    <property type="entry name" value="Macrolide_Exporter_MacB"/>
</dbReference>
<dbReference type="PANTHER" id="PTHR30572">
    <property type="entry name" value="MEMBRANE COMPONENT OF TRANSPORTER-RELATED"/>
    <property type="match status" value="1"/>
</dbReference>
<evidence type="ECO:0000256" key="1">
    <source>
        <dbReference type="ARBA" id="ARBA00004651"/>
    </source>
</evidence>
<dbReference type="PANTHER" id="PTHR30572:SF4">
    <property type="entry name" value="ABC TRANSPORTER PERMEASE YTRF"/>
    <property type="match status" value="1"/>
</dbReference>
<comment type="similarity">
    <text evidence="6">Belongs to the ABC-4 integral membrane protein family.</text>
</comment>
<feature type="transmembrane region" description="Helical" evidence="8">
    <location>
        <begin position="768"/>
        <end position="792"/>
    </location>
</feature>
<feature type="domain" description="ABC3 transporter permease C-terminal" evidence="9">
    <location>
        <begin position="719"/>
        <end position="828"/>
    </location>
</feature>
<evidence type="ECO:0000313" key="10">
    <source>
        <dbReference type="EMBL" id="MBN3554042.1"/>
    </source>
</evidence>
<evidence type="ECO:0000259" key="9">
    <source>
        <dbReference type="Pfam" id="PF02687"/>
    </source>
</evidence>
<keyword evidence="3 8" id="KW-0812">Transmembrane</keyword>
<keyword evidence="5 8" id="KW-0472">Membrane</keyword>